<dbReference type="AlphaFoldDB" id="A0AAD7HJ49"/>
<evidence type="ECO:0008006" key="3">
    <source>
        <dbReference type="Google" id="ProtNLM"/>
    </source>
</evidence>
<gene>
    <name evidence="1" type="ORF">B0H16DRAFT_1790148</name>
</gene>
<name>A0AAD7HJ49_9AGAR</name>
<proteinExistence type="predicted"/>
<evidence type="ECO:0000313" key="1">
    <source>
        <dbReference type="EMBL" id="KAJ7721892.1"/>
    </source>
</evidence>
<reference evidence="1" key="1">
    <citation type="submission" date="2023-03" db="EMBL/GenBank/DDBJ databases">
        <title>Massive genome expansion in bonnet fungi (Mycena s.s.) driven by repeated elements and novel gene families across ecological guilds.</title>
        <authorList>
            <consortium name="Lawrence Berkeley National Laboratory"/>
            <person name="Harder C.B."/>
            <person name="Miyauchi S."/>
            <person name="Viragh M."/>
            <person name="Kuo A."/>
            <person name="Thoen E."/>
            <person name="Andreopoulos B."/>
            <person name="Lu D."/>
            <person name="Skrede I."/>
            <person name="Drula E."/>
            <person name="Henrissat B."/>
            <person name="Morin E."/>
            <person name="Kohler A."/>
            <person name="Barry K."/>
            <person name="LaButti K."/>
            <person name="Morin E."/>
            <person name="Salamov A."/>
            <person name="Lipzen A."/>
            <person name="Mereny Z."/>
            <person name="Hegedus B."/>
            <person name="Baldrian P."/>
            <person name="Stursova M."/>
            <person name="Weitz H."/>
            <person name="Taylor A."/>
            <person name="Grigoriev I.V."/>
            <person name="Nagy L.G."/>
            <person name="Martin F."/>
            <person name="Kauserud H."/>
        </authorList>
    </citation>
    <scope>NUCLEOTIDE SEQUENCE</scope>
    <source>
        <strain evidence="1">CBHHK182m</strain>
    </source>
</reference>
<sequence length="398" mass="46086">MTLVVPNDILDGILQCMPTFQSLFAAIRVSKTLYAVFQTRPKSIMRAVAENMVGPALPDAVRVLRYSADSTTTGSQEELDQLTNKEYRRFSTNAAVVKGLEVAFSFKYRDPFSKGSQLTWTESLRFARAVYRIMLYCEVFHISDDEDVFWELQEEEDRYDEVITQRVAMFKKYPTTELLELDAVLMFFRKIAIEFGGDFPTEKYRENNDTLISTGPAAVLDAWESKRRDSMIMALENALWMSGNYARLSDFFTRPLKQIWKDRDVSPPSSNAKRLFDEAPYQSPPCDRCGLDNRYKLRCEQDWAGLHLNIFNLFPDFFPGKHFQNLPEMELFQETVSRLDKHKLISEIFAVKTVSFKKWMPSHALCDACLLKFLTCHRHLWLPELKAKVGDVPKADAY</sequence>
<dbReference type="EMBL" id="JARKIB010000225">
    <property type="protein sequence ID" value="KAJ7721892.1"/>
    <property type="molecule type" value="Genomic_DNA"/>
</dbReference>
<accession>A0AAD7HJ49</accession>
<protein>
    <recommendedName>
        <fullName evidence="3">F-box domain-containing protein</fullName>
    </recommendedName>
</protein>
<evidence type="ECO:0000313" key="2">
    <source>
        <dbReference type="Proteomes" id="UP001215598"/>
    </source>
</evidence>
<dbReference type="Proteomes" id="UP001215598">
    <property type="component" value="Unassembled WGS sequence"/>
</dbReference>
<comment type="caution">
    <text evidence="1">The sequence shown here is derived from an EMBL/GenBank/DDBJ whole genome shotgun (WGS) entry which is preliminary data.</text>
</comment>
<keyword evidence="2" id="KW-1185">Reference proteome</keyword>
<organism evidence="1 2">
    <name type="scientific">Mycena metata</name>
    <dbReference type="NCBI Taxonomy" id="1033252"/>
    <lineage>
        <taxon>Eukaryota</taxon>
        <taxon>Fungi</taxon>
        <taxon>Dikarya</taxon>
        <taxon>Basidiomycota</taxon>
        <taxon>Agaricomycotina</taxon>
        <taxon>Agaricomycetes</taxon>
        <taxon>Agaricomycetidae</taxon>
        <taxon>Agaricales</taxon>
        <taxon>Marasmiineae</taxon>
        <taxon>Mycenaceae</taxon>
        <taxon>Mycena</taxon>
    </lineage>
</organism>